<evidence type="ECO:0000256" key="1">
    <source>
        <dbReference type="ARBA" id="ARBA00004141"/>
    </source>
</evidence>
<dbReference type="CDD" id="cd13128">
    <property type="entry name" value="MATE_Wzx_like"/>
    <property type="match status" value="1"/>
</dbReference>
<dbReference type="PANTHER" id="PTHR43424:SF1">
    <property type="entry name" value="LOCUS PUTATIVE PROTEIN 1-RELATED"/>
    <property type="match status" value="1"/>
</dbReference>
<feature type="transmembrane region" description="Helical" evidence="5">
    <location>
        <begin position="42"/>
        <end position="61"/>
    </location>
</feature>
<evidence type="ECO:0000256" key="4">
    <source>
        <dbReference type="ARBA" id="ARBA00023136"/>
    </source>
</evidence>
<sequence>MEKSSVKKNFFYQMIYEVLVFILPFITSPYIARVIGAEGLGIYSYANSIAYYFVLFSMLGLKNYGNRTIAQSRDDRERLNETFSNVAALHIIASTICILTYVGYIVILKGERLYAIIMGAYVLSGLFDISWFYFGIEKFKLTVTRNTLIKIANVICVFVFVRDADDLWKYCMIMSVGTLISQMVLWIPLKKYVTFVKPTWSKMVIHIKPLCILFIPSIAVSLYKYMDKIMIGVLSNKVQLGYYENAEKVINIPMGIITSFGVVMLPKMSNLLATKNRKESQKYMALSMKYIMCLAYALTFGLAGVGTVFAPVFWGEEFALSGILIMGLSLTIPFMSFANVIRTQYLIPSEKDREFLSSVVGGACANLIINTLLIPVWGSVGATIGTIVAEIVVCLIQCLAVRKELPLQIYLRNSGIFLLFGIAMFAAVYGVGSVMSSGVVTLLLQIILGVCIYAGCCLVYFIVAKDQMIVGMLDRLLKKVKVKL</sequence>
<feature type="transmembrane region" description="Helical" evidence="5">
    <location>
        <begin position="320"/>
        <end position="343"/>
    </location>
</feature>
<name>A0A252F3S8_9FIRM</name>
<evidence type="ECO:0000313" key="7">
    <source>
        <dbReference type="Proteomes" id="UP000194903"/>
    </source>
</evidence>
<keyword evidence="4 5" id="KW-0472">Membrane</keyword>
<dbReference type="Pfam" id="PF01943">
    <property type="entry name" value="Polysacc_synt"/>
    <property type="match status" value="1"/>
</dbReference>
<evidence type="ECO:0000256" key="5">
    <source>
        <dbReference type="SAM" id="Phobius"/>
    </source>
</evidence>
<evidence type="ECO:0000256" key="2">
    <source>
        <dbReference type="ARBA" id="ARBA00022692"/>
    </source>
</evidence>
<feature type="transmembrane region" description="Helical" evidence="5">
    <location>
        <begin position="438"/>
        <end position="463"/>
    </location>
</feature>
<feature type="transmembrane region" description="Helical" evidence="5">
    <location>
        <begin position="82"/>
        <end position="107"/>
    </location>
</feature>
<dbReference type="AlphaFoldDB" id="A0A252F3S8"/>
<comment type="caution">
    <text evidence="6">The sequence shown here is derived from an EMBL/GenBank/DDBJ whole genome shotgun (WGS) entry which is preliminary data.</text>
</comment>
<feature type="transmembrane region" description="Helical" evidence="5">
    <location>
        <begin position="210"/>
        <end position="226"/>
    </location>
</feature>
<accession>A0A252F3S8</accession>
<comment type="subcellular location">
    <subcellularLocation>
        <location evidence="1">Membrane</location>
        <topology evidence="1">Multi-pass membrane protein</topology>
    </subcellularLocation>
</comment>
<feature type="transmembrane region" description="Helical" evidence="5">
    <location>
        <begin position="290"/>
        <end position="314"/>
    </location>
</feature>
<feature type="transmembrane region" description="Helical" evidence="5">
    <location>
        <begin position="380"/>
        <end position="401"/>
    </location>
</feature>
<keyword evidence="2 5" id="KW-0812">Transmembrane</keyword>
<protein>
    <submittedName>
        <fullName evidence="6">Flippase</fullName>
    </submittedName>
</protein>
<dbReference type="InterPro" id="IPR002797">
    <property type="entry name" value="Polysacc_synth"/>
</dbReference>
<organism evidence="6 7">
    <name type="scientific">Butyricicoccus porcorum</name>
    <dbReference type="NCBI Taxonomy" id="1945634"/>
    <lineage>
        <taxon>Bacteria</taxon>
        <taxon>Bacillati</taxon>
        <taxon>Bacillota</taxon>
        <taxon>Clostridia</taxon>
        <taxon>Eubacteriales</taxon>
        <taxon>Butyricicoccaceae</taxon>
        <taxon>Butyricicoccus</taxon>
    </lineage>
</organism>
<gene>
    <name evidence="6" type="ORF">CBW42_08300</name>
</gene>
<dbReference type="OrthoDB" id="9815702at2"/>
<dbReference type="Proteomes" id="UP000194903">
    <property type="component" value="Unassembled WGS sequence"/>
</dbReference>
<feature type="transmembrane region" description="Helical" evidence="5">
    <location>
        <begin position="143"/>
        <end position="161"/>
    </location>
</feature>
<proteinExistence type="predicted"/>
<dbReference type="PANTHER" id="PTHR43424">
    <property type="entry name" value="LOCUS PUTATIVE PROTEIN 1-RELATED"/>
    <property type="match status" value="1"/>
</dbReference>
<feature type="transmembrane region" description="Helical" evidence="5">
    <location>
        <begin position="355"/>
        <end position="374"/>
    </location>
</feature>
<feature type="transmembrane region" description="Helical" evidence="5">
    <location>
        <begin position="12"/>
        <end position="36"/>
    </location>
</feature>
<keyword evidence="3 5" id="KW-1133">Transmembrane helix</keyword>
<keyword evidence="7" id="KW-1185">Reference proteome</keyword>
<dbReference type="EMBL" id="NHOC01000006">
    <property type="protein sequence ID" value="OUM20351.1"/>
    <property type="molecule type" value="Genomic_DNA"/>
</dbReference>
<feature type="transmembrane region" description="Helical" evidence="5">
    <location>
        <begin position="413"/>
        <end position="432"/>
    </location>
</feature>
<reference evidence="6 7" key="1">
    <citation type="submission" date="2017-05" db="EMBL/GenBank/DDBJ databases">
        <title>Butyricicoccus porcorum sp. nov. a butyrate-producing bacterium from the swine intestinal tract.</title>
        <authorList>
            <person name="Trachsel J."/>
            <person name="Humphrey S."/>
            <person name="Allen H.K."/>
        </authorList>
    </citation>
    <scope>NUCLEOTIDE SEQUENCE [LARGE SCALE GENOMIC DNA]</scope>
    <source>
        <strain evidence="6">BB10</strain>
    </source>
</reference>
<feature type="transmembrane region" description="Helical" evidence="5">
    <location>
        <begin position="113"/>
        <end position="136"/>
    </location>
</feature>
<evidence type="ECO:0000256" key="3">
    <source>
        <dbReference type="ARBA" id="ARBA00022989"/>
    </source>
</evidence>
<dbReference type="GO" id="GO:0016020">
    <property type="term" value="C:membrane"/>
    <property type="evidence" value="ECO:0007669"/>
    <property type="project" value="UniProtKB-SubCell"/>
</dbReference>
<feature type="transmembrane region" description="Helical" evidence="5">
    <location>
        <begin position="167"/>
        <end position="189"/>
    </location>
</feature>
<evidence type="ECO:0000313" key="6">
    <source>
        <dbReference type="EMBL" id="OUM20351.1"/>
    </source>
</evidence>
<dbReference type="InterPro" id="IPR052556">
    <property type="entry name" value="PolySynth_Transporter"/>
</dbReference>